<evidence type="ECO:0000256" key="4">
    <source>
        <dbReference type="ARBA" id="ARBA00022692"/>
    </source>
</evidence>
<feature type="region of interest" description="Disordered" evidence="14">
    <location>
        <begin position="2253"/>
        <end position="2278"/>
    </location>
</feature>
<evidence type="ECO:0000256" key="10">
    <source>
        <dbReference type="ARBA" id="ARBA00023136"/>
    </source>
</evidence>
<sequence length="2278" mass="252958">KNWGKKYSACNFFFFSPINIDEDLTQVFFFFKKLKFHGWEKETLEDTFIRNTGKTVEINLTNDYYVSGGGLDTVFKASKITFHWGKCNVSSDGSEHSLEGQKFPLEMQIFFFFLDQFTNFEEAIKFFFFLRALSILFEIGLEDNPDYNLFFFLVDSVSRFGKQAAFFFFILLNLLPNATDIFFFFNGSLSTPPCSEFFFFFVFKDTISISEDQVIFLTMQQSGFFFFMDYLQNNFREQLFFFFGQVFSSYTGQEFFFFSVCSSEPENVQSDPKNYTSLLVTWERPRVVYDTTIERFAVFYQRLDGEDQSKHEFLTDGYQDLGAILNNLLPNTSYVLQIVAVCSNGLYGKYSDQVIVDMPLEDPEADLIPELNETEEYEDEVDEKETEVDEEPAVIPSTDSTVNQMRKDFQVTTSSYSQDQMGTKPNEAKTNRYLTREEELQGKNDVFKAVYYSTSPPVSEISEEEEDPLLESRTITGIPPQLVGSTKGVEEEYIYLSSGTEPTRITTTGHSDEDFLLSPFKPHQESDDFWSSVLTTSSAQLVTEETSQEDTLPSGSPDTSMHDVLLHGSIKYISEGVASSSSDEPPKQTSSTDGSLWFRNATDLTTQSVDTSDSRQLSQTSYTDVYVEGLKPATVPYSSSPVVSQDTSDADLELPHYSTFAFSSAELSPHSLSSSSGEYGSASAASEVLSQTTQPVYNGEIPLQPSYSSEVFPLVTPLLFDSQMLDTTPATSDSDVTLHATPVFPSVDVSFEPTLSSYDDVPLLTFSSASSSSKMFHRLYTVSQMFPQSATPAVASDKVSLHASLTLAEGDTLIQASLAQYADVVSHQTTHAASETLIFGHNRTHMFSQVEPSSSDLNMHVLSTMSELPYALSSNVGSLQSFTVSYDSAEFVHDSVDVFRQDPLFSSYNNVLVHKPSSVISQADTLLQPTRSLSSDMDWSEAYSGSESLLPDTDTLTVLNVSSSDSVDEITYESSGFSDVNKMLQKGDVVYGDERELHISSSLSEMASNAESKVIPELSTSVSNNDVIKQNTSLQESPLPVSSTKGILPVSLAFPTTKIFDPDISKLTENHLSVQPLHVTTPAFDDTLLKPMLSASSDQALSAPAYSKMLSSTQPYFHETSATLNKEALLQSSFQSSGDGTLLITAAVVPSDPILAESSRVHKDSSTFDQILHQMAPGSATTETMLHSTSAPSVADMLPNTFSQPTASLQSLSVSYASEEYVSSSLFNSEDAQQVMPSLYTSDVSFQLTSLENINAFPPQAANAVTTPFLTGDPLPHVATPADSRISSSVFERSEAASVSSSSTLGFDPVHMPAVVSDSDVSIHHTLPLPNVHISVTADLPKSEIPVTLSRLLVPSRESSGLSPSIVSSTDMWPSVVEDDYDEYDDGFPVSNCISCTSHREAQDMLVEEQNTKVNDNKDQSNLIISSHSEKPEEEEKISTAAADSQINRATDRRNYTSIPTLTASVIPEKHNDPAVLENYIQTASVPLQNTSESKSWAVFTSDEESGSGQGTSDSLNDNETSTDFSFPDLNERDTEGAVEAGNSELTPGSSQSSASSVTSDHSSVFNISEAEFKHGLFQFSLTAEASNSSHESRIGLAESLESEKKTVIPLVVVSALTFICLVILVGILIYWRKCFQTAHFYLEDNTSPRVISAPPAPVFPVSDDVGAIPIKHFPKHVADLHASNGFSEEFEEIQSCTVDLGITSDSSNHPDNKNKNRYINIVAYDHTRVKLAQLAEKDGKLTDYINANYVDGYNKPKAYIAAQGPLKSTAEDFWRMIWEHNVEVIVMITNLVEKGRRKCDQYWPAEGSEEYGNFLVTQKSVHVLAYYTVRNFSLRNTKIKKGSQKGRSSGRIVTQYHYTQWPDMGVPEYTLPVLTFVRKASHAKRHAVGPVVVHCSAGVGRTGTYIVLDSMLQQIQHEGTVNIFGFLKHIRTQRNYLVQTEEQYIFIHDALVEAILSKETEVLETHIHAYVNALLIPGPTGKTRLEKQFKLLSQSNTQQCDYSTALKQCNREKNRTSSIIPVERSRVGISSLSGEGTDYINASYIMGYYQSNEFIITQHPLLHTIKDFWRMIWDHNAQLIVMLPDSQNMAEDEFVYWPNKDEPINCESFKVTMIAEEHKCLSNEEKLIIQDFILEATQDDYVLEVRHFQCPKWPNPDSPISKTFELISIIKEETSNRDGPMIVHDEHGGVTAGTFCALTTLMHQLENENSVDVYQVAKMINLMRPGVFTDIEQYQFLYKAILSLVSTRQEENPSASMDSNGSALPDGNAAESLESLV</sequence>
<comment type="subcellular location">
    <subcellularLocation>
        <location evidence="1">Membrane</location>
        <topology evidence="1">Single-pass type I membrane protein</topology>
    </subcellularLocation>
</comment>
<dbReference type="Gene3D" id="2.60.40.10">
    <property type="entry name" value="Immunoglobulins"/>
    <property type="match status" value="1"/>
</dbReference>
<organism evidence="20 21">
    <name type="scientific">Chunga burmeisteri</name>
    <name type="common">Black-legged seriema</name>
    <dbReference type="NCBI Taxonomy" id="1352770"/>
    <lineage>
        <taxon>Eukaryota</taxon>
        <taxon>Metazoa</taxon>
        <taxon>Chordata</taxon>
        <taxon>Craniata</taxon>
        <taxon>Vertebrata</taxon>
        <taxon>Euteleostomi</taxon>
        <taxon>Archelosauria</taxon>
        <taxon>Archosauria</taxon>
        <taxon>Dinosauria</taxon>
        <taxon>Saurischia</taxon>
        <taxon>Theropoda</taxon>
        <taxon>Coelurosauria</taxon>
        <taxon>Aves</taxon>
        <taxon>Neognathae</taxon>
        <taxon>Neoaves</taxon>
        <taxon>Telluraves</taxon>
        <taxon>Australaves</taxon>
        <taxon>Cariamiformes</taxon>
        <taxon>Cariamidae</taxon>
        <taxon>Chunga</taxon>
    </lineage>
</organism>
<accession>A0A7K5GJ39</accession>
<evidence type="ECO:0000256" key="8">
    <source>
        <dbReference type="ARBA" id="ARBA00022912"/>
    </source>
</evidence>
<keyword evidence="8" id="KW-0904">Protein phosphatase</keyword>
<dbReference type="InterPro" id="IPR000242">
    <property type="entry name" value="PTP_cat"/>
</dbReference>
<comment type="caution">
    <text evidence="20">The sequence shown here is derived from an EMBL/GenBank/DDBJ whole genome shotgun (WGS) entry which is preliminary data.</text>
</comment>
<dbReference type="InterPro" id="IPR003961">
    <property type="entry name" value="FN3_dom"/>
</dbReference>
<dbReference type="InterPro" id="IPR003595">
    <property type="entry name" value="Tyr_Pase_cat"/>
</dbReference>
<feature type="domain" description="Tyrosine specific protein phosphatases" evidence="17">
    <location>
        <begin position="1872"/>
        <end position="1946"/>
    </location>
</feature>
<dbReference type="GO" id="GO:0004725">
    <property type="term" value="F:protein tyrosine phosphatase activity"/>
    <property type="evidence" value="ECO:0007669"/>
    <property type="project" value="UniProtKB-EC"/>
</dbReference>
<dbReference type="InterPro" id="IPR000387">
    <property type="entry name" value="Tyr_Pase_dom"/>
</dbReference>
<proteinExistence type="inferred from homology"/>
<evidence type="ECO:0000256" key="3">
    <source>
        <dbReference type="ARBA" id="ARBA00013064"/>
    </source>
</evidence>
<keyword evidence="9 15" id="KW-1133">Transmembrane helix</keyword>
<keyword evidence="7" id="KW-0378">Hydrolase</keyword>
<feature type="compositionally biased region" description="Polar residues" evidence="14">
    <location>
        <begin position="542"/>
        <end position="559"/>
    </location>
</feature>
<evidence type="ECO:0000259" key="19">
    <source>
        <dbReference type="PROSITE" id="PS51144"/>
    </source>
</evidence>
<feature type="domain" description="Alpha-carbonic anhydrase" evidence="19">
    <location>
        <begin position="1"/>
        <end position="256"/>
    </location>
</feature>
<evidence type="ECO:0000313" key="20">
    <source>
        <dbReference type="EMBL" id="NWS57075.1"/>
    </source>
</evidence>
<dbReference type="InterPro" id="IPR029021">
    <property type="entry name" value="Prot-tyrosine_phosphatase-like"/>
</dbReference>
<dbReference type="FunFam" id="3.90.190.10:FF:000016">
    <property type="entry name" value="receptor-type tyrosine-protein phosphatase gamma isoform X1"/>
    <property type="match status" value="1"/>
</dbReference>
<dbReference type="EC" id="3.1.3.48" evidence="3"/>
<dbReference type="SMART" id="SM00194">
    <property type="entry name" value="PTPc"/>
    <property type="match status" value="2"/>
</dbReference>
<evidence type="ECO:0000256" key="5">
    <source>
        <dbReference type="ARBA" id="ARBA00022729"/>
    </source>
</evidence>
<evidence type="ECO:0000256" key="15">
    <source>
        <dbReference type="SAM" id="Phobius"/>
    </source>
</evidence>
<evidence type="ECO:0000259" key="16">
    <source>
        <dbReference type="PROSITE" id="PS50055"/>
    </source>
</evidence>
<evidence type="ECO:0000256" key="11">
    <source>
        <dbReference type="ARBA" id="ARBA00023157"/>
    </source>
</evidence>
<feature type="domain" description="Tyrosine-protein phosphatase" evidence="16">
    <location>
        <begin position="1687"/>
        <end position="1955"/>
    </location>
</feature>
<keyword evidence="12" id="KW-0325">Glycoprotein</keyword>
<reference evidence="20 21" key="1">
    <citation type="submission" date="2019-09" db="EMBL/GenBank/DDBJ databases">
        <title>Bird 10,000 Genomes (B10K) Project - Family phase.</title>
        <authorList>
            <person name="Zhang G."/>
        </authorList>
    </citation>
    <scope>NUCLEOTIDE SEQUENCE [LARGE SCALE GENOMIC DNA]</scope>
    <source>
        <strain evidence="20">B10K-CU-031-22</strain>
    </source>
</reference>
<evidence type="ECO:0000256" key="6">
    <source>
        <dbReference type="ARBA" id="ARBA00022737"/>
    </source>
</evidence>
<protein>
    <recommendedName>
        <fullName evidence="3">protein-tyrosine-phosphatase</fullName>
        <ecNumber evidence="3">3.1.3.48</ecNumber>
    </recommendedName>
</protein>
<evidence type="ECO:0000259" key="17">
    <source>
        <dbReference type="PROSITE" id="PS50056"/>
    </source>
</evidence>
<dbReference type="PANTHER" id="PTHR19134">
    <property type="entry name" value="RECEPTOR-TYPE TYROSINE-PROTEIN PHOSPHATASE"/>
    <property type="match status" value="1"/>
</dbReference>
<feature type="non-terminal residue" evidence="20">
    <location>
        <position position="1"/>
    </location>
</feature>
<dbReference type="PROSITE" id="PS00383">
    <property type="entry name" value="TYR_PHOSPHATASE_1"/>
    <property type="match status" value="1"/>
</dbReference>
<dbReference type="Proteomes" id="UP000541181">
    <property type="component" value="Unassembled WGS sequence"/>
</dbReference>
<keyword evidence="5" id="KW-0732">Signal</keyword>
<dbReference type="CDD" id="cd17669">
    <property type="entry name" value="R-PTP-Z-2"/>
    <property type="match status" value="1"/>
</dbReference>
<dbReference type="InterPro" id="IPR001148">
    <property type="entry name" value="CA_dom"/>
</dbReference>
<keyword evidence="6" id="KW-0677">Repeat</keyword>
<dbReference type="SUPFAM" id="SSF49265">
    <property type="entry name" value="Fibronectin type III"/>
    <property type="match status" value="1"/>
</dbReference>
<dbReference type="FunFam" id="3.90.190.10:FF:000013">
    <property type="entry name" value="receptor-type tyrosine-protein phosphatase zeta isoform X1"/>
    <property type="match status" value="1"/>
</dbReference>
<dbReference type="PROSITE" id="PS51144">
    <property type="entry name" value="ALPHA_CA_2"/>
    <property type="match status" value="1"/>
</dbReference>
<dbReference type="PANTHER" id="PTHR19134:SF461">
    <property type="entry name" value="RECEPTOR-TYPE TYROSINE-PROTEIN PHOSPHATASE ZETA"/>
    <property type="match status" value="1"/>
</dbReference>
<evidence type="ECO:0000256" key="7">
    <source>
        <dbReference type="ARBA" id="ARBA00022801"/>
    </source>
</evidence>
<dbReference type="SUPFAM" id="SSF52799">
    <property type="entry name" value="(Phosphotyrosine protein) phosphatases II"/>
    <property type="match status" value="2"/>
</dbReference>
<feature type="domain" description="Tyrosine specific protein phosphatases" evidence="17">
    <location>
        <begin position="2162"/>
        <end position="2236"/>
    </location>
</feature>
<dbReference type="InterPro" id="IPR050348">
    <property type="entry name" value="Protein-Tyr_Phosphatase"/>
</dbReference>
<evidence type="ECO:0000256" key="2">
    <source>
        <dbReference type="ARBA" id="ARBA00006246"/>
    </source>
</evidence>
<dbReference type="Gene3D" id="3.90.190.10">
    <property type="entry name" value="Protein tyrosine phosphatase superfamily"/>
    <property type="match status" value="2"/>
</dbReference>
<evidence type="ECO:0000256" key="14">
    <source>
        <dbReference type="SAM" id="MobiDB-lite"/>
    </source>
</evidence>
<dbReference type="InterPro" id="IPR013783">
    <property type="entry name" value="Ig-like_fold"/>
</dbReference>
<dbReference type="InterPro" id="IPR016130">
    <property type="entry name" value="Tyr_Pase_AS"/>
</dbReference>
<dbReference type="CDD" id="cd00063">
    <property type="entry name" value="FN3"/>
    <property type="match status" value="1"/>
</dbReference>
<dbReference type="SUPFAM" id="SSF51069">
    <property type="entry name" value="Carbonic anhydrase"/>
    <property type="match status" value="1"/>
</dbReference>
<evidence type="ECO:0000256" key="1">
    <source>
        <dbReference type="ARBA" id="ARBA00004479"/>
    </source>
</evidence>
<dbReference type="PRINTS" id="PR00700">
    <property type="entry name" value="PRTYPHPHTASE"/>
</dbReference>
<keyword evidence="4 15" id="KW-0812">Transmembrane</keyword>
<feature type="domain" description="Tyrosine-protein phosphatase" evidence="16">
    <location>
        <begin position="1986"/>
        <end position="2245"/>
    </location>
</feature>
<evidence type="ECO:0000259" key="18">
    <source>
        <dbReference type="PROSITE" id="PS50853"/>
    </source>
</evidence>
<dbReference type="PROSITE" id="PS50853">
    <property type="entry name" value="FN3"/>
    <property type="match status" value="1"/>
</dbReference>
<comment type="catalytic activity">
    <reaction evidence="13">
        <text>O-phospho-L-tyrosyl-[protein] + H2O = L-tyrosyl-[protein] + phosphate</text>
        <dbReference type="Rhea" id="RHEA:10684"/>
        <dbReference type="Rhea" id="RHEA-COMP:10136"/>
        <dbReference type="Rhea" id="RHEA-COMP:20101"/>
        <dbReference type="ChEBI" id="CHEBI:15377"/>
        <dbReference type="ChEBI" id="CHEBI:43474"/>
        <dbReference type="ChEBI" id="CHEBI:46858"/>
        <dbReference type="ChEBI" id="CHEBI:61978"/>
        <dbReference type="EC" id="3.1.3.48"/>
    </reaction>
</comment>
<comment type="similarity">
    <text evidence="2">Belongs to the protein-tyrosine phosphatase family. Receptor class 5 subfamily.</text>
</comment>
<dbReference type="SMART" id="SM00404">
    <property type="entry name" value="PTPc_motif"/>
    <property type="match status" value="2"/>
</dbReference>
<dbReference type="PROSITE" id="PS50055">
    <property type="entry name" value="TYR_PHOSPHATASE_PTP"/>
    <property type="match status" value="2"/>
</dbReference>
<dbReference type="FunFam" id="2.60.40.10:FF:000313">
    <property type="entry name" value="Receptor-type tyrosine-protein phosphatase zeta"/>
    <property type="match status" value="1"/>
</dbReference>
<dbReference type="InterPro" id="IPR036398">
    <property type="entry name" value="CA_dom_sf"/>
</dbReference>
<dbReference type="Gene3D" id="3.10.200.10">
    <property type="entry name" value="Alpha carbonic anhydrase"/>
    <property type="match status" value="1"/>
</dbReference>
<name>A0A7K5GJ39_9AVES</name>
<dbReference type="GO" id="GO:0005886">
    <property type="term" value="C:plasma membrane"/>
    <property type="evidence" value="ECO:0007669"/>
    <property type="project" value="UniProtKB-ARBA"/>
</dbReference>
<feature type="region of interest" description="Disordered" evidence="14">
    <location>
        <begin position="1496"/>
        <end position="1531"/>
    </location>
</feature>
<keyword evidence="10 15" id="KW-0472">Membrane</keyword>
<evidence type="ECO:0000256" key="12">
    <source>
        <dbReference type="ARBA" id="ARBA00023180"/>
    </source>
</evidence>
<feature type="compositionally biased region" description="Polar residues" evidence="14">
    <location>
        <begin position="1511"/>
        <end position="1525"/>
    </location>
</feature>
<feature type="region of interest" description="Disordered" evidence="14">
    <location>
        <begin position="577"/>
        <end position="596"/>
    </location>
</feature>
<dbReference type="Pfam" id="PF00102">
    <property type="entry name" value="Y_phosphatase"/>
    <property type="match status" value="2"/>
</dbReference>
<feature type="compositionally biased region" description="Polar residues" evidence="14">
    <location>
        <begin position="577"/>
        <end position="594"/>
    </location>
</feature>
<dbReference type="SMART" id="SM00060">
    <property type="entry name" value="FN3"/>
    <property type="match status" value="1"/>
</dbReference>
<feature type="non-terminal residue" evidence="20">
    <location>
        <position position="2278"/>
    </location>
</feature>
<evidence type="ECO:0000313" key="21">
    <source>
        <dbReference type="Proteomes" id="UP000541181"/>
    </source>
</evidence>
<feature type="transmembrane region" description="Helical" evidence="15">
    <location>
        <begin position="1608"/>
        <end position="1632"/>
    </location>
</feature>
<feature type="region of interest" description="Disordered" evidence="14">
    <location>
        <begin position="542"/>
        <end position="561"/>
    </location>
</feature>
<evidence type="ECO:0000256" key="9">
    <source>
        <dbReference type="ARBA" id="ARBA00022989"/>
    </source>
</evidence>
<keyword evidence="11" id="KW-1015">Disulfide bond</keyword>
<dbReference type="Pfam" id="PF00041">
    <property type="entry name" value="fn3"/>
    <property type="match status" value="1"/>
</dbReference>
<dbReference type="PROSITE" id="PS50056">
    <property type="entry name" value="TYR_PHOSPHATASE_2"/>
    <property type="match status" value="2"/>
</dbReference>
<feature type="compositionally biased region" description="Polar residues" evidence="14">
    <location>
        <begin position="2253"/>
        <end position="2263"/>
    </location>
</feature>
<keyword evidence="21" id="KW-1185">Reference proteome</keyword>
<dbReference type="Pfam" id="PF00194">
    <property type="entry name" value="Carb_anhydrase"/>
    <property type="match status" value="1"/>
</dbReference>
<dbReference type="OrthoDB" id="6022401at2759"/>
<feature type="region of interest" description="Disordered" evidence="14">
    <location>
        <begin position="1411"/>
        <end position="1454"/>
    </location>
</feature>
<dbReference type="SMART" id="SM01057">
    <property type="entry name" value="Carb_anhydrase"/>
    <property type="match status" value="1"/>
</dbReference>
<dbReference type="InterPro" id="IPR036116">
    <property type="entry name" value="FN3_sf"/>
</dbReference>
<feature type="domain" description="Fibronectin type-III" evidence="18">
    <location>
        <begin position="264"/>
        <end position="361"/>
    </location>
</feature>
<dbReference type="EMBL" id="VZRC01000226">
    <property type="protein sequence ID" value="NWS57075.1"/>
    <property type="molecule type" value="Genomic_DNA"/>
</dbReference>
<evidence type="ECO:0000256" key="13">
    <source>
        <dbReference type="ARBA" id="ARBA00051722"/>
    </source>
</evidence>
<gene>
    <name evidence="20" type="primary">Ptprz1</name>
    <name evidence="20" type="ORF">CHUBUR_R00726</name>
</gene>